<feature type="transmembrane region" description="Helical" evidence="7">
    <location>
        <begin position="230"/>
        <end position="263"/>
    </location>
</feature>
<dbReference type="InterPro" id="IPR014223">
    <property type="entry name" value="ABC_CydC/D"/>
</dbReference>
<dbReference type="SUPFAM" id="SSF90123">
    <property type="entry name" value="ABC transporter transmembrane region"/>
    <property type="match status" value="1"/>
</dbReference>
<dbReference type="PANTHER" id="PTHR24221:SF654">
    <property type="entry name" value="ATP-BINDING CASSETTE SUB-FAMILY B MEMBER 6"/>
    <property type="match status" value="1"/>
</dbReference>
<dbReference type="NCBIfam" id="TIGR02868">
    <property type="entry name" value="CydC"/>
    <property type="match status" value="1"/>
</dbReference>
<evidence type="ECO:0000259" key="8">
    <source>
        <dbReference type="PROSITE" id="PS50893"/>
    </source>
</evidence>
<keyword evidence="3" id="KW-0547">Nucleotide-binding</keyword>
<dbReference type="RefSeq" id="WP_119704342.1">
    <property type="nucleotide sequence ID" value="NZ_JBHSOI010000002.1"/>
</dbReference>
<feature type="domain" description="ABC transmembrane type-1" evidence="9">
    <location>
        <begin position="10"/>
        <end position="251"/>
    </location>
</feature>
<feature type="transmembrane region" description="Helical" evidence="7">
    <location>
        <begin position="122"/>
        <end position="139"/>
    </location>
</feature>
<keyword evidence="11" id="KW-1185">Reference proteome</keyword>
<dbReference type="GO" id="GO:0005524">
    <property type="term" value="F:ATP binding"/>
    <property type="evidence" value="ECO:0007669"/>
    <property type="project" value="UniProtKB-KW"/>
</dbReference>
<dbReference type="InterPro" id="IPR017871">
    <property type="entry name" value="ABC_transporter-like_CS"/>
</dbReference>
<evidence type="ECO:0000256" key="1">
    <source>
        <dbReference type="ARBA" id="ARBA00004651"/>
    </source>
</evidence>
<dbReference type="InterPro" id="IPR003439">
    <property type="entry name" value="ABC_transporter-like_ATP-bd"/>
</dbReference>
<dbReference type="OrthoDB" id="9806127at2"/>
<keyword evidence="5 7" id="KW-1133">Transmembrane helix</keyword>
<dbReference type="PROSITE" id="PS50893">
    <property type="entry name" value="ABC_TRANSPORTER_2"/>
    <property type="match status" value="1"/>
</dbReference>
<evidence type="ECO:0000256" key="7">
    <source>
        <dbReference type="SAM" id="Phobius"/>
    </source>
</evidence>
<feature type="domain" description="ABC transporter" evidence="8">
    <location>
        <begin position="312"/>
        <end position="537"/>
    </location>
</feature>
<feature type="transmembrane region" description="Helical" evidence="7">
    <location>
        <begin position="145"/>
        <end position="162"/>
    </location>
</feature>
<dbReference type="GO" id="GO:0034040">
    <property type="term" value="F:ATPase-coupled lipid transmembrane transporter activity"/>
    <property type="evidence" value="ECO:0007669"/>
    <property type="project" value="TreeGrafter"/>
</dbReference>
<dbReference type="SUPFAM" id="SSF52540">
    <property type="entry name" value="P-loop containing nucleoside triphosphate hydrolases"/>
    <property type="match status" value="1"/>
</dbReference>
<gene>
    <name evidence="10" type="primary">cydC</name>
    <name evidence="10" type="ORF">DX116_11100</name>
</gene>
<dbReference type="EMBL" id="QUBR01000002">
    <property type="protein sequence ID" value="REK69743.1"/>
    <property type="molecule type" value="Genomic_DNA"/>
</dbReference>
<dbReference type="Gene3D" id="3.40.50.300">
    <property type="entry name" value="P-loop containing nucleotide triphosphate hydrolases"/>
    <property type="match status" value="1"/>
</dbReference>
<proteinExistence type="predicted"/>
<protein>
    <submittedName>
        <fullName evidence="10">Thiol reductant ABC exporter subunit CydC</fullName>
    </submittedName>
</protein>
<dbReference type="Proteomes" id="UP000265581">
    <property type="component" value="Unassembled WGS sequence"/>
</dbReference>
<dbReference type="Pfam" id="PF00005">
    <property type="entry name" value="ABC_tran"/>
    <property type="match status" value="1"/>
</dbReference>
<evidence type="ECO:0000256" key="4">
    <source>
        <dbReference type="ARBA" id="ARBA00022840"/>
    </source>
</evidence>
<feature type="transmembrane region" description="Helical" evidence="7">
    <location>
        <begin position="38"/>
        <end position="58"/>
    </location>
</feature>
<sequence>MRRLAWGRTFGVLSQLAAVALLLVSAWLIVRAAEQPPVLYLMVAIVAVRFFGLSRAALRYVERLLTHDVALARVTDARIAAYRELDRVAPSGLAGRRGDLVSRVVSDIDAVQDRMLRLRSPWITALVTSVATVGLVAVIDPASGAVVGATTVLVLALVRRIVPWAVRQSGDRSSGWRGDLAADVSHGLVAAPDLVAYGATGLIRDSAHRSIDLLASAQRRTARLAGSGEAIVLLGTGVAVATVAAMSGGLAPVLVGVVVLAPIALVEPLTAVADAEALRPAIEDAERRLAELAEAPDAIDEPAAPAVLPSSFELVAGGLAIGWGAPLVRDIELTVPEGGVVAITGPSGGGKSTLALTLARLVEPLGGDLRLGGVDVSGLAASDVRSVVGYLGQDEMVFDTTIRENLLLAAPSAEDADLLVALERAGLADFVRALPDGLDTSVGERGGRLSGGERQRLCLARLVLSGHRVLVLDEPTEHLDEAAADALLDDVLALAPERSLVVVTHSPRVLERVADVLRIGETGRAVPAVMASSTGSAG</sequence>
<organism evidence="10 11">
    <name type="scientific">Aeromicrobium endophyticum</name>
    <dbReference type="NCBI Taxonomy" id="2292704"/>
    <lineage>
        <taxon>Bacteria</taxon>
        <taxon>Bacillati</taxon>
        <taxon>Actinomycetota</taxon>
        <taxon>Actinomycetes</taxon>
        <taxon>Propionibacteriales</taxon>
        <taxon>Nocardioidaceae</taxon>
        <taxon>Aeromicrobium</taxon>
    </lineage>
</organism>
<dbReference type="AlphaFoldDB" id="A0A371P1B9"/>
<reference evidence="10 11" key="1">
    <citation type="submission" date="2018-08" db="EMBL/GenBank/DDBJ databases">
        <title>Aeromicrobium sp. M2KJ-4, whole genome shotgun sequence.</title>
        <authorList>
            <person name="Tuo L."/>
        </authorList>
    </citation>
    <scope>NUCLEOTIDE SEQUENCE [LARGE SCALE GENOMIC DNA]</scope>
    <source>
        <strain evidence="10 11">M2KJ-4</strain>
    </source>
</reference>
<keyword evidence="6 7" id="KW-0472">Membrane</keyword>
<dbReference type="InterPro" id="IPR011527">
    <property type="entry name" value="ABC1_TM_dom"/>
</dbReference>
<dbReference type="InterPro" id="IPR036640">
    <property type="entry name" value="ABC1_TM_sf"/>
</dbReference>
<dbReference type="PROSITE" id="PS50929">
    <property type="entry name" value="ABC_TM1F"/>
    <property type="match status" value="1"/>
</dbReference>
<dbReference type="PANTHER" id="PTHR24221">
    <property type="entry name" value="ATP-BINDING CASSETTE SUB-FAMILY B"/>
    <property type="match status" value="1"/>
</dbReference>
<evidence type="ECO:0000313" key="10">
    <source>
        <dbReference type="EMBL" id="REK69743.1"/>
    </source>
</evidence>
<dbReference type="GO" id="GO:0034775">
    <property type="term" value="P:glutathione transmembrane transport"/>
    <property type="evidence" value="ECO:0007669"/>
    <property type="project" value="InterPro"/>
</dbReference>
<dbReference type="InterPro" id="IPR003593">
    <property type="entry name" value="AAA+_ATPase"/>
</dbReference>
<dbReference type="GO" id="GO:0005886">
    <property type="term" value="C:plasma membrane"/>
    <property type="evidence" value="ECO:0007669"/>
    <property type="project" value="UniProtKB-SubCell"/>
</dbReference>
<keyword evidence="2 7" id="KW-0812">Transmembrane</keyword>
<dbReference type="GO" id="GO:0140359">
    <property type="term" value="F:ABC-type transporter activity"/>
    <property type="evidence" value="ECO:0007669"/>
    <property type="project" value="InterPro"/>
</dbReference>
<dbReference type="InterPro" id="IPR039421">
    <property type="entry name" value="Type_1_exporter"/>
</dbReference>
<evidence type="ECO:0000259" key="9">
    <source>
        <dbReference type="PROSITE" id="PS50929"/>
    </source>
</evidence>
<evidence type="ECO:0000256" key="3">
    <source>
        <dbReference type="ARBA" id="ARBA00022741"/>
    </source>
</evidence>
<feature type="transmembrane region" description="Helical" evidence="7">
    <location>
        <begin position="12"/>
        <end position="32"/>
    </location>
</feature>
<dbReference type="GO" id="GO:0016887">
    <property type="term" value="F:ATP hydrolysis activity"/>
    <property type="evidence" value="ECO:0007669"/>
    <property type="project" value="InterPro"/>
</dbReference>
<dbReference type="PROSITE" id="PS00211">
    <property type="entry name" value="ABC_TRANSPORTER_1"/>
    <property type="match status" value="1"/>
</dbReference>
<comment type="subcellular location">
    <subcellularLocation>
        <location evidence="1">Cell membrane</location>
        <topology evidence="1">Multi-pass membrane protein</topology>
    </subcellularLocation>
</comment>
<keyword evidence="4" id="KW-0067">ATP-binding</keyword>
<evidence type="ECO:0000256" key="2">
    <source>
        <dbReference type="ARBA" id="ARBA00022692"/>
    </source>
</evidence>
<dbReference type="Gene3D" id="1.20.1560.10">
    <property type="entry name" value="ABC transporter type 1, transmembrane domain"/>
    <property type="match status" value="1"/>
</dbReference>
<dbReference type="GO" id="GO:0045454">
    <property type="term" value="P:cell redox homeostasis"/>
    <property type="evidence" value="ECO:0007669"/>
    <property type="project" value="InterPro"/>
</dbReference>
<evidence type="ECO:0000256" key="5">
    <source>
        <dbReference type="ARBA" id="ARBA00022989"/>
    </source>
</evidence>
<dbReference type="SMART" id="SM00382">
    <property type="entry name" value="AAA"/>
    <property type="match status" value="1"/>
</dbReference>
<evidence type="ECO:0000256" key="6">
    <source>
        <dbReference type="ARBA" id="ARBA00023136"/>
    </source>
</evidence>
<name>A0A371P1B9_9ACTN</name>
<evidence type="ECO:0000313" key="11">
    <source>
        <dbReference type="Proteomes" id="UP000265581"/>
    </source>
</evidence>
<dbReference type="InterPro" id="IPR027417">
    <property type="entry name" value="P-loop_NTPase"/>
</dbReference>
<accession>A0A371P1B9</accession>
<comment type="caution">
    <text evidence="10">The sequence shown here is derived from an EMBL/GenBank/DDBJ whole genome shotgun (WGS) entry which is preliminary data.</text>
</comment>